<dbReference type="AlphaFoldDB" id="A0A6S6TZH9"/>
<dbReference type="InterPro" id="IPR021708">
    <property type="entry name" value="DUF3291"/>
</dbReference>
<gene>
    <name evidence="2" type="ORF">HELGO_WM58316</name>
</gene>
<evidence type="ECO:0000313" key="2">
    <source>
        <dbReference type="EMBL" id="CAA6823507.1"/>
    </source>
</evidence>
<dbReference type="InterPro" id="IPR011008">
    <property type="entry name" value="Dimeric_a/b-barrel"/>
</dbReference>
<name>A0A6S6TZH9_9GAMM</name>
<organism evidence="2">
    <name type="scientific">uncultured Thiotrichaceae bacterium</name>
    <dbReference type="NCBI Taxonomy" id="298394"/>
    <lineage>
        <taxon>Bacteria</taxon>
        <taxon>Pseudomonadati</taxon>
        <taxon>Pseudomonadota</taxon>
        <taxon>Gammaproteobacteria</taxon>
        <taxon>Thiotrichales</taxon>
        <taxon>Thiotrichaceae</taxon>
        <taxon>environmental samples</taxon>
    </lineage>
</organism>
<sequence length="150" mass="16793">MKYHLAQINIAHGKAGMDSALMQGFVDRLDEINALADGSPGFVWRLRGDDGSDATTIQAFDDPLLLVNMSVWEDLASLKQYVYKSVHVELIRDREAWFNKMIEAHQALWWVPEGHIPSVAEGKEKLEQLQQNGPGSVAFSFAKPAPYPLK</sequence>
<dbReference type="EMBL" id="CACVAV010000363">
    <property type="protein sequence ID" value="CAA6823507.1"/>
    <property type="molecule type" value="Genomic_DNA"/>
</dbReference>
<dbReference type="Pfam" id="PF11695">
    <property type="entry name" value="DUF3291"/>
    <property type="match status" value="1"/>
</dbReference>
<proteinExistence type="predicted"/>
<protein>
    <recommendedName>
        <fullName evidence="1">DUF3291 domain-containing protein</fullName>
    </recommendedName>
</protein>
<dbReference type="SUPFAM" id="SSF54909">
    <property type="entry name" value="Dimeric alpha+beta barrel"/>
    <property type="match status" value="1"/>
</dbReference>
<feature type="domain" description="DUF3291" evidence="1">
    <location>
        <begin position="5"/>
        <end position="143"/>
    </location>
</feature>
<reference evidence="2" key="1">
    <citation type="submission" date="2020-01" db="EMBL/GenBank/DDBJ databases">
        <authorList>
            <person name="Meier V. D."/>
            <person name="Meier V D."/>
        </authorList>
    </citation>
    <scope>NUCLEOTIDE SEQUENCE</scope>
    <source>
        <strain evidence="2">HLG_WM_MAG_08</strain>
    </source>
</reference>
<evidence type="ECO:0000259" key="1">
    <source>
        <dbReference type="Pfam" id="PF11695"/>
    </source>
</evidence>
<accession>A0A6S6TZH9</accession>